<dbReference type="PROSITE" id="PS50071">
    <property type="entry name" value="HOMEOBOX_2"/>
    <property type="match status" value="1"/>
</dbReference>
<comment type="caution">
    <text evidence="8">The sequence shown here is derived from an EMBL/GenBank/DDBJ whole genome shotgun (WGS) entry which is preliminary data.</text>
</comment>
<dbReference type="GO" id="GO:0000978">
    <property type="term" value="F:RNA polymerase II cis-regulatory region sequence-specific DNA binding"/>
    <property type="evidence" value="ECO:0007669"/>
    <property type="project" value="TreeGrafter"/>
</dbReference>
<evidence type="ECO:0000256" key="4">
    <source>
        <dbReference type="PROSITE-ProRule" id="PRU00108"/>
    </source>
</evidence>
<dbReference type="SMART" id="SM00389">
    <property type="entry name" value="HOX"/>
    <property type="match status" value="1"/>
</dbReference>
<dbReference type="CDD" id="cd00086">
    <property type="entry name" value="homeodomain"/>
    <property type="match status" value="1"/>
</dbReference>
<keyword evidence="1 4" id="KW-0238">DNA-binding</keyword>
<evidence type="ECO:0000313" key="9">
    <source>
        <dbReference type="Proteomes" id="UP000319731"/>
    </source>
</evidence>
<feature type="DNA-binding region" description="Homeobox" evidence="4">
    <location>
        <begin position="191"/>
        <end position="250"/>
    </location>
</feature>
<dbReference type="InterPro" id="IPR009057">
    <property type="entry name" value="Homeodomain-like_sf"/>
</dbReference>
<evidence type="ECO:0000256" key="1">
    <source>
        <dbReference type="ARBA" id="ARBA00023125"/>
    </source>
</evidence>
<gene>
    <name evidence="8" type="ORF">SmJEL517_g05447</name>
</gene>
<dbReference type="InterPro" id="IPR050460">
    <property type="entry name" value="Distal-less_Homeobox_TF"/>
</dbReference>
<feature type="domain" description="Homeobox" evidence="7">
    <location>
        <begin position="189"/>
        <end position="249"/>
    </location>
</feature>
<dbReference type="STRING" id="1806994.A0A507BV56"/>
<dbReference type="PANTHER" id="PTHR24327">
    <property type="entry name" value="HOMEOBOX PROTEIN"/>
    <property type="match status" value="1"/>
</dbReference>
<dbReference type="EMBL" id="QEAO01000050">
    <property type="protein sequence ID" value="TPX31138.1"/>
    <property type="molecule type" value="Genomic_DNA"/>
</dbReference>
<evidence type="ECO:0000313" key="8">
    <source>
        <dbReference type="EMBL" id="TPX31138.1"/>
    </source>
</evidence>
<evidence type="ECO:0000259" key="7">
    <source>
        <dbReference type="PROSITE" id="PS50071"/>
    </source>
</evidence>
<evidence type="ECO:0000256" key="2">
    <source>
        <dbReference type="ARBA" id="ARBA00023155"/>
    </source>
</evidence>
<organism evidence="8 9">
    <name type="scientific">Synchytrium microbalum</name>
    <dbReference type="NCBI Taxonomy" id="1806994"/>
    <lineage>
        <taxon>Eukaryota</taxon>
        <taxon>Fungi</taxon>
        <taxon>Fungi incertae sedis</taxon>
        <taxon>Chytridiomycota</taxon>
        <taxon>Chytridiomycota incertae sedis</taxon>
        <taxon>Chytridiomycetes</taxon>
        <taxon>Synchytriales</taxon>
        <taxon>Synchytriaceae</taxon>
        <taxon>Synchytrium</taxon>
    </lineage>
</organism>
<keyword evidence="3 4" id="KW-0539">Nucleus</keyword>
<feature type="compositionally biased region" description="Polar residues" evidence="6">
    <location>
        <begin position="249"/>
        <end position="259"/>
    </location>
</feature>
<keyword evidence="2 4" id="KW-0371">Homeobox</keyword>
<dbReference type="Gene3D" id="1.10.10.60">
    <property type="entry name" value="Homeodomain-like"/>
    <property type="match status" value="1"/>
</dbReference>
<evidence type="ECO:0000256" key="3">
    <source>
        <dbReference type="ARBA" id="ARBA00023242"/>
    </source>
</evidence>
<sequence>MSTTSSSDHNGLLSMSPEPNVLTQSMQQRASPAFSLDSSSNPLLINVNYQPLPLVTIHKSWVPSIQGSLIPLMFQYDHDHQHILAEADGQIKKLSTSAQPDEVNVYLVAARDVLTKQIEYYERALNVLAPTSSGASRQPVGQTQQQEYDDEDEEEDKEAIHVIKQRGPAPKKAKALQQNTGRGVSRTPRPRPHNSTRHNSDQVQILLDSYNRKEYLTPTERVRLANETGLTQKQVVAWFTNKRSRDPQRQQGKTVQDRYSSALPSSKRTKRSSRRKSLEEEEGLSEDEYLGNE</sequence>
<dbReference type="OrthoDB" id="2109411at2759"/>
<proteinExistence type="predicted"/>
<dbReference type="SUPFAM" id="SSF46689">
    <property type="entry name" value="Homeodomain-like"/>
    <property type="match status" value="1"/>
</dbReference>
<dbReference type="GeneID" id="42006670"/>
<dbReference type="InterPro" id="IPR001356">
    <property type="entry name" value="HD"/>
</dbReference>
<dbReference type="Pfam" id="PF00046">
    <property type="entry name" value="Homeodomain"/>
    <property type="match status" value="1"/>
</dbReference>
<name>A0A507BV56_9FUNG</name>
<dbReference type="PANTHER" id="PTHR24327:SF81">
    <property type="entry name" value="HOMEOTIC PROTEIN DISTAL-LESS-RELATED"/>
    <property type="match status" value="1"/>
</dbReference>
<feature type="compositionally biased region" description="Acidic residues" evidence="6">
    <location>
        <begin position="147"/>
        <end position="157"/>
    </location>
</feature>
<accession>A0A507BV56</accession>
<comment type="subcellular location">
    <subcellularLocation>
        <location evidence="4 5">Nucleus</location>
    </subcellularLocation>
</comment>
<protein>
    <recommendedName>
        <fullName evidence="7">Homeobox domain-containing protein</fullName>
    </recommendedName>
</protein>
<dbReference type="Proteomes" id="UP000319731">
    <property type="component" value="Unassembled WGS sequence"/>
</dbReference>
<feature type="compositionally biased region" description="Polar residues" evidence="6">
    <location>
        <begin position="132"/>
        <end position="141"/>
    </location>
</feature>
<keyword evidence="9" id="KW-1185">Reference proteome</keyword>
<dbReference type="AlphaFoldDB" id="A0A507BV56"/>
<feature type="region of interest" description="Disordered" evidence="6">
    <location>
        <begin position="241"/>
        <end position="293"/>
    </location>
</feature>
<evidence type="ECO:0000256" key="6">
    <source>
        <dbReference type="SAM" id="MobiDB-lite"/>
    </source>
</evidence>
<dbReference type="GO" id="GO:0000981">
    <property type="term" value="F:DNA-binding transcription factor activity, RNA polymerase II-specific"/>
    <property type="evidence" value="ECO:0007669"/>
    <property type="project" value="TreeGrafter"/>
</dbReference>
<feature type="region of interest" description="Disordered" evidence="6">
    <location>
        <begin position="132"/>
        <end position="203"/>
    </location>
</feature>
<evidence type="ECO:0000256" key="5">
    <source>
        <dbReference type="RuleBase" id="RU000682"/>
    </source>
</evidence>
<dbReference type="RefSeq" id="XP_031022644.1">
    <property type="nucleotide sequence ID" value="XM_031171373.1"/>
</dbReference>
<dbReference type="GO" id="GO:0005634">
    <property type="term" value="C:nucleus"/>
    <property type="evidence" value="ECO:0007669"/>
    <property type="project" value="UniProtKB-SubCell"/>
</dbReference>
<reference evidence="8 9" key="1">
    <citation type="journal article" date="2019" name="Sci. Rep.">
        <title>Comparative genomics of chytrid fungi reveal insights into the obligate biotrophic and pathogenic lifestyle of Synchytrium endobioticum.</title>
        <authorList>
            <person name="van de Vossenberg B.T.L.H."/>
            <person name="Warris S."/>
            <person name="Nguyen H.D.T."/>
            <person name="van Gent-Pelzer M.P.E."/>
            <person name="Joly D.L."/>
            <person name="van de Geest H.C."/>
            <person name="Bonants P.J.M."/>
            <person name="Smith D.S."/>
            <person name="Levesque C.A."/>
            <person name="van der Lee T.A.J."/>
        </authorList>
    </citation>
    <scope>NUCLEOTIDE SEQUENCE [LARGE SCALE GENOMIC DNA]</scope>
    <source>
        <strain evidence="8 9">JEL517</strain>
    </source>
</reference>
<feature type="compositionally biased region" description="Acidic residues" evidence="6">
    <location>
        <begin position="279"/>
        <end position="293"/>
    </location>
</feature>